<gene>
    <name evidence="1" type="ORF">TREES_T100003938</name>
</gene>
<dbReference type="InParanoid" id="L9KZN8"/>
<organism evidence="1 2">
    <name type="scientific">Tupaia chinensis</name>
    <name type="common">Chinese tree shrew</name>
    <name type="synonym">Tupaia belangeri chinensis</name>
    <dbReference type="NCBI Taxonomy" id="246437"/>
    <lineage>
        <taxon>Eukaryota</taxon>
        <taxon>Metazoa</taxon>
        <taxon>Chordata</taxon>
        <taxon>Craniata</taxon>
        <taxon>Vertebrata</taxon>
        <taxon>Euteleostomi</taxon>
        <taxon>Mammalia</taxon>
        <taxon>Eutheria</taxon>
        <taxon>Euarchontoglires</taxon>
        <taxon>Scandentia</taxon>
        <taxon>Tupaiidae</taxon>
        <taxon>Tupaia</taxon>
    </lineage>
</organism>
<name>L9KZN8_TUPCH</name>
<dbReference type="AlphaFoldDB" id="L9KZN8"/>
<evidence type="ECO:0000313" key="2">
    <source>
        <dbReference type="Proteomes" id="UP000011518"/>
    </source>
</evidence>
<protein>
    <submittedName>
        <fullName evidence="1">Uncharacterized protein</fullName>
    </submittedName>
</protein>
<accession>L9KZN8</accession>
<dbReference type="EMBL" id="KB320579">
    <property type="protein sequence ID" value="ELW68163.1"/>
    <property type="molecule type" value="Genomic_DNA"/>
</dbReference>
<reference evidence="2" key="1">
    <citation type="submission" date="2012-07" db="EMBL/GenBank/DDBJ databases">
        <title>Genome of the Chinese tree shrew, a rising model animal genetically related to primates.</title>
        <authorList>
            <person name="Zhang G."/>
            <person name="Fan Y."/>
            <person name="Yao Y."/>
            <person name="Huang Z."/>
        </authorList>
    </citation>
    <scope>NUCLEOTIDE SEQUENCE [LARGE SCALE GENOMIC DNA]</scope>
</reference>
<proteinExistence type="predicted"/>
<evidence type="ECO:0000313" key="1">
    <source>
        <dbReference type="EMBL" id="ELW68163.1"/>
    </source>
</evidence>
<keyword evidence="2" id="KW-1185">Reference proteome</keyword>
<reference evidence="2" key="2">
    <citation type="journal article" date="2013" name="Nat. Commun.">
        <title>Genome of the Chinese tree shrew.</title>
        <authorList>
            <person name="Fan Y."/>
            <person name="Huang Z.Y."/>
            <person name="Cao C.C."/>
            <person name="Chen C.S."/>
            <person name="Chen Y.X."/>
            <person name="Fan D.D."/>
            <person name="He J."/>
            <person name="Hou H.L."/>
            <person name="Hu L."/>
            <person name="Hu X.T."/>
            <person name="Jiang X.T."/>
            <person name="Lai R."/>
            <person name="Lang Y.S."/>
            <person name="Liang B."/>
            <person name="Liao S.G."/>
            <person name="Mu D."/>
            <person name="Ma Y.Y."/>
            <person name="Niu Y.Y."/>
            <person name="Sun X.Q."/>
            <person name="Xia J.Q."/>
            <person name="Xiao J."/>
            <person name="Xiong Z.Q."/>
            <person name="Xu L."/>
            <person name="Yang L."/>
            <person name="Zhang Y."/>
            <person name="Zhao W."/>
            <person name="Zhao X.D."/>
            <person name="Zheng Y.T."/>
            <person name="Zhou J.M."/>
            <person name="Zhu Y.B."/>
            <person name="Zhang G.J."/>
            <person name="Wang J."/>
            <person name="Yao Y.G."/>
        </authorList>
    </citation>
    <scope>NUCLEOTIDE SEQUENCE [LARGE SCALE GENOMIC DNA]</scope>
</reference>
<sequence>MRASCARGAAETYGLGGRVDDKKTGSSEKPCRICAQENRMIPPGLSPGAPRTPQLSFPVTPAAFKNRTVKVSVRFVAEGDVGFPLLPTRILQ</sequence>
<dbReference type="Proteomes" id="UP000011518">
    <property type="component" value="Unassembled WGS sequence"/>
</dbReference>